<dbReference type="EMBL" id="CP067420">
    <property type="protein sequence ID" value="QQP88641.1"/>
    <property type="molecule type" value="Genomic_DNA"/>
</dbReference>
<accession>A0ABX7B2U2</accession>
<dbReference type="RefSeq" id="WP_201073831.1">
    <property type="nucleotide sequence ID" value="NZ_CP067420.1"/>
</dbReference>
<dbReference type="Proteomes" id="UP000595197">
    <property type="component" value="Chromosome"/>
</dbReference>
<sequence length="93" mass="10624">MLTLNDCIAFSDLLPEEIEEISRHERLGFVVALAKGHSLLDRPWGPPAIRQMMRDNLVRAMRRGDAASCAPTMEVYHRFQVRHPGGIDRRRTA</sequence>
<name>A0ABX7B2U2_9PROT</name>
<gene>
    <name evidence="1" type="ORF">IGS68_21860</name>
</gene>
<protein>
    <submittedName>
        <fullName evidence="1">Uncharacterized protein</fullName>
    </submittedName>
</protein>
<keyword evidence="2" id="KW-1185">Reference proteome</keyword>
<proteinExistence type="predicted"/>
<evidence type="ECO:0000313" key="2">
    <source>
        <dbReference type="Proteomes" id="UP000595197"/>
    </source>
</evidence>
<reference evidence="1" key="1">
    <citation type="submission" date="2021-02" db="EMBL/GenBank/DDBJ databases">
        <title>Skermanella TT6 skin isolate.</title>
        <authorList>
            <person name="Lee K."/>
            <person name="Ganzorig M."/>
        </authorList>
    </citation>
    <scope>NUCLEOTIDE SEQUENCE</scope>
    <source>
        <strain evidence="1">TT6</strain>
    </source>
</reference>
<organism evidence="1 2">
    <name type="scientific">Skermanella cutis</name>
    <dbReference type="NCBI Taxonomy" id="2775420"/>
    <lineage>
        <taxon>Bacteria</taxon>
        <taxon>Pseudomonadati</taxon>
        <taxon>Pseudomonadota</taxon>
        <taxon>Alphaproteobacteria</taxon>
        <taxon>Rhodospirillales</taxon>
        <taxon>Azospirillaceae</taxon>
        <taxon>Skermanella</taxon>
    </lineage>
</organism>
<evidence type="ECO:0000313" key="1">
    <source>
        <dbReference type="EMBL" id="QQP88641.1"/>
    </source>
</evidence>